<protein>
    <submittedName>
        <fullName evidence="1">Uncharacterized protein</fullName>
    </submittedName>
</protein>
<dbReference type="Proteomes" id="UP000054988">
    <property type="component" value="Unassembled WGS sequence"/>
</dbReference>
<dbReference type="EMBL" id="LATX01000887">
    <property type="protein sequence ID" value="KTB44643.1"/>
    <property type="molecule type" value="Genomic_DNA"/>
</dbReference>
<accession>A0A0W0G7V2</accession>
<name>A0A0W0G7V2_MONRR</name>
<reference evidence="1 2" key="1">
    <citation type="submission" date="2015-12" db="EMBL/GenBank/DDBJ databases">
        <title>Draft genome sequence of Moniliophthora roreri, the causal agent of frosty pod rot of cacao.</title>
        <authorList>
            <person name="Aime M.C."/>
            <person name="Diaz-Valderrama J.R."/>
            <person name="Kijpornyongpan T."/>
            <person name="Phillips-Mora W."/>
        </authorList>
    </citation>
    <scope>NUCLEOTIDE SEQUENCE [LARGE SCALE GENOMIC DNA]</scope>
    <source>
        <strain evidence="1 2">MCA 2952</strain>
    </source>
</reference>
<gene>
    <name evidence="1" type="ORF">WG66_2779</name>
</gene>
<sequence length="134" mass="15995">MRENFMGSNFEWWLCRWVLYCHEWVSLEYQVLAFYRADTSIRPMRRQQQWIEHVRGLALKPTEPSWQWSHLPSAGDLAVTDEEYAYPGEKQQRDVELSSPLEGEYAYPSKVRRVEDDKDVVVDVEFTYSGKKQL</sequence>
<comment type="caution">
    <text evidence="1">The sequence shown here is derived from an EMBL/GenBank/DDBJ whole genome shotgun (WGS) entry which is preliminary data.</text>
</comment>
<dbReference type="AlphaFoldDB" id="A0A0W0G7V2"/>
<evidence type="ECO:0000313" key="2">
    <source>
        <dbReference type="Proteomes" id="UP000054988"/>
    </source>
</evidence>
<evidence type="ECO:0000313" key="1">
    <source>
        <dbReference type="EMBL" id="KTB44643.1"/>
    </source>
</evidence>
<proteinExistence type="predicted"/>
<organism evidence="1 2">
    <name type="scientific">Moniliophthora roreri</name>
    <name type="common">Frosty pod rot fungus</name>
    <name type="synonym">Monilia roreri</name>
    <dbReference type="NCBI Taxonomy" id="221103"/>
    <lineage>
        <taxon>Eukaryota</taxon>
        <taxon>Fungi</taxon>
        <taxon>Dikarya</taxon>
        <taxon>Basidiomycota</taxon>
        <taxon>Agaricomycotina</taxon>
        <taxon>Agaricomycetes</taxon>
        <taxon>Agaricomycetidae</taxon>
        <taxon>Agaricales</taxon>
        <taxon>Marasmiineae</taxon>
        <taxon>Marasmiaceae</taxon>
        <taxon>Moniliophthora</taxon>
    </lineage>
</organism>